<reference evidence="2 3" key="2">
    <citation type="journal article" date="2012" name="Stand. Genomic Sci.">
        <title>Complete genome sequence of the sulfate-reducing firmicute Desulfotomaculum ruminis type strain (DL(T)).</title>
        <authorList>
            <person name="Spring S."/>
            <person name="Visser M."/>
            <person name="Lu M."/>
            <person name="Copeland A."/>
            <person name="Lapidus A."/>
            <person name="Lucas S."/>
            <person name="Cheng J.F."/>
            <person name="Han C."/>
            <person name="Tapia R."/>
            <person name="Goodwin L.A."/>
            <person name="Pitluck S."/>
            <person name="Ivanova N."/>
            <person name="Land M."/>
            <person name="Hauser L."/>
            <person name="Larimer F."/>
            <person name="Rohde M."/>
            <person name="Goker M."/>
            <person name="Detter J.C."/>
            <person name="Kyrpides N.C."/>
            <person name="Woyke T."/>
            <person name="Schaap P.J."/>
            <person name="Plugge C.M."/>
            <person name="Muyzer G."/>
            <person name="Kuever J."/>
            <person name="Pereira I.A."/>
            <person name="Parshina S.N."/>
            <person name="Bernier-Latmani R."/>
            <person name="Stams A.J."/>
            <person name="Klenk H.P."/>
        </authorList>
    </citation>
    <scope>NUCLEOTIDE SEQUENCE [LARGE SCALE GENOMIC DNA]</scope>
    <source>
        <strain evidence="3">ATCC 23193 / DSM 2154 / NCIB 8452 / DL</strain>
    </source>
</reference>
<keyword evidence="1" id="KW-0812">Transmembrane</keyword>
<dbReference type="STRING" id="696281.Desru_2163"/>
<dbReference type="Proteomes" id="UP000009234">
    <property type="component" value="Chromosome"/>
</dbReference>
<keyword evidence="1" id="KW-0472">Membrane</keyword>
<gene>
    <name evidence="2" type="ordered locus">Desru_2163</name>
</gene>
<evidence type="ECO:0000313" key="2">
    <source>
        <dbReference type="EMBL" id="AEG60413.1"/>
    </source>
</evidence>
<dbReference type="OrthoDB" id="2112909at2"/>
<evidence type="ECO:0000256" key="1">
    <source>
        <dbReference type="SAM" id="Phobius"/>
    </source>
</evidence>
<dbReference type="KEGG" id="dru:Desru_2163"/>
<reference evidence="3" key="1">
    <citation type="submission" date="2011-05" db="EMBL/GenBank/DDBJ databases">
        <title>Complete sequence of Desulfotomaculum ruminis DSM 2154.</title>
        <authorList>
            <person name="Lucas S."/>
            <person name="Copeland A."/>
            <person name="Lapidus A."/>
            <person name="Cheng J.-F."/>
            <person name="Goodwin L."/>
            <person name="Pitluck S."/>
            <person name="Lu M."/>
            <person name="Detter J.C."/>
            <person name="Han C."/>
            <person name="Tapia R."/>
            <person name="Land M."/>
            <person name="Hauser L."/>
            <person name="Kyrpides N."/>
            <person name="Ivanova N."/>
            <person name="Mikhailova N."/>
            <person name="Pagani I."/>
            <person name="Stams A.J.M."/>
            <person name="Plugge C.M."/>
            <person name="Muyzer G."/>
            <person name="Kuever J."/>
            <person name="Parshina S.N."/>
            <person name="Ivanova A.E."/>
            <person name="Nazina T.N."/>
            <person name="Brambilla E."/>
            <person name="Spring S."/>
            <person name="Klenk H.-P."/>
            <person name="Woyke T."/>
        </authorList>
    </citation>
    <scope>NUCLEOTIDE SEQUENCE [LARGE SCALE GENOMIC DNA]</scope>
    <source>
        <strain evidence="3">ATCC 23193 / DSM 2154 / NCIB 8452 / DL</strain>
    </source>
</reference>
<feature type="transmembrane region" description="Helical" evidence="1">
    <location>
        <begin position="29"/>
        <end position="52"/>
    </location>
</feature>
<keyword evidence="3" id="KW-1185">Reference proteome</keyword>
<dbReference type="EMBL" id="CP002780">
    <property type="protein sequence ID" value="AEG60413.1"/>
    <property type="molecule type" value="Genomic_DNA"/>
</dbReference>
<dbReference type="HOGENOM" id="CLU_194269_2_0_9"/>
<dbReference type="RefSeq" id="WP_013842173.1">
    <property type="nucleotide sequence ID" value="NC_015589.1"/>
</dbReference>
<name>F6DKN8_DESRL</name>
<organism evidence="2 3">
    <name type="scientific">Desulforamulus ruminis (strain ATCC 23193 / DSM 2154 / NCIMB 8452 / DL)</name>
    <name type="common">Desulfotomaculum ruminis</name>
    <dbReference type="NCBI Taxonomy" id="696281"/>
    <lineage>
        <taxon>Bacteria</taxon>
        <taxon>Bacillati</taxon>
        <taxon>Bacillota</taxon>
        <taxon>Clostridia</taxon>
        <taxon>Eubacteriales</taxon>
        <taxon>Peptococcaceae</taxon>
        <taxon>Desulforamulus</taxon>
    </lineage>
</organism>
<dbReference type="eggNOG" id="ENOG50339SC">
    <property type="taxonomic scope" value="Bacteria"/>
</dbReference>
<sequence length="71" mass="8003">MIILIVLAFGVIVFLEVPGLVKKKAWRELAAFSFFLILGFTLALLQVMGVALPNPNHAIEALFRPFTEWME</sequence>
<protein>
    <submittedName>
        <fullName evidence="2">Uncharacterized protein</fullName>
    </submittedName>
</protein>
<proteinExistence type="predicted"/>
<keyword evidence="1" id="KW-1133">Transmembrane helix</keyword>
<evidence type="ECO:0000313" key="3">
    <source>
        <dbReference type="Proteomes" id="UP000009234"/>
    </source>
</evidence>
<dbReference type="AlphaFoldDB" id="F6DKN8"/>
<accession>F6DKN8</accession>